<sequence length="165" mass="17779">MIRKHVVMMWGVLGLALAQGGFRLELPGLSPQAPLRSVCEGRNVSPAVVPLEVPARTQSLALIFWDSAKGALIARWLVYDIPPAARLSPGLPRAALLTHGIKQGQNGLGRLGYDAPCQPGMYQVDLYALDVPSLGLPPGATLHEVKAAIQRHRLAEAIRKVSLER</sequence>
<keyword evidence="2" id="KW-1185">Reference proteome</keyword>
<dbReference type="Proteomes" id="UP000001916">
    <property type="component" value="Chromosome"/>
</dbReference>
<dbReference type="CDD" id="cd00865">
    <property type="entry name" value="PEBP_bact_arch"/>
    <property type="match status" value="1"/>
</dbReference>
<name>D7BI24_ALLS1</name>
<evidence type="ECO:0000313" key="1">
    <source>
        <dbReference type="EMBL" id="ADH62298.1"/>
    </source>
</evidence>
<reference evidence="1 2" key="1">
    <citation type="journal article" date="2010" name="Stand. Genomic Sci.">
        <title>Complete genome sequence of Meiothermus silvanus type strain (VI-R2).</title>
        <authorList>
            <person name="Sikorski J."/>
            <person name="Tindall B.J."/>
            <person name="Lowry S."/>
            <person name="Lucas S."/>
            <person name="Nolan M."/>
            <person name="Copeland A."/>
            <person name="Glavina Del Rio T."/>
            <person name="Tice H."/>
            <person name="Cheng J.F."/>
            <person name="Han C."/>
            <person name="Pitluck S."/>
            <person name="Liolios K."/>
            <person name="Ivanova N."/>
            <person name="Mavromatis K."/>
            <person name="Mikhailova N."/>
            <person name="Pati A."/>
            <person name="Goodwin L."/>
            <person name="Chen A."/>
            <person name="Palaniappan K."/>
            <person name="Land M."/>
            <person name="Hauser L."/>
            <person name="Chang Y.J."/>
            <person name="Jeffries C.D."/>
            <person name="Rohde M."/>
            <person name="Goker M."/>
            <person name="Woyke T."/>
            <person name="Bristow J."/>
            <person name="Eisen J.A."/>
            <person name="Markowitz V."/>
            <person name="Hugenholtz P."/>
            <person name="Kyrpides N.C."/>
            <person name="Klenk H.P."/>
            <person name="Lapidus A."/>
        </authorList>
    </citation>
    <scope>NUCLEOTIDE SEQUENCE [LARGE SCALE GENOMIC DNA]</scope>
    <source>
        <strain evidence="2">ATCC 700542 / DSM 9946 / VI-R2</strain>
    </source>
</reference>
<proteinExistence type="predicted"/>
<accession>D7BI24</accession>
<protein>
    <submittedName>
        <fullName evidence="1">Phospholipid-binding protein</fullName>
    </submittedName>
</protein>
<dbReference type="OrthoDB" id="9797506at2"/>
<dbReference type="Gene3D" id="3.90.280.10">
    <property type="entry name" value="PEBP-like"/>
    <property type="match status" value="1"/>
</dbReference>
<dbReference type="eggNOG" id="COG1881">
    <property type="taxonomic scope" value="Bacteria"/>
</dbReference>
<dbReference type="HOGENOM" id="CLU_1608883_0_0_0"/>
<dbReference type="AlphaFoldDB" id="D7BI24"/>
<dbReference type="InterPro" id="IPR036610">
    <property type="entry name" value="PEBP-like_sf"/>
</dbReference>
<gene>
    <name evidence="1" type="ordered locus">Mesil_0357</name>
</gene>
<dbReference type="SUPFAM" id="SSF49777">
    <property type="entry name" value="PEBP-like"/>
    <property type="match status" value="1"/>
</dbReference>
<dbReference type="InterPro" id="IPR008914">
    <property type="entry name" value="PEBP"/>
</dbReference>
<evidence type="ECO:0000313" key="2">
    <source>
        <dbReference type="Proteomes" id="UP000001916"/>
    </source>
</evidence>
<dbReference type="RefSeq" id="WP_013156905.1">
    <property type="nucleotide sequence ID" value="NC_014212.1"/>
</dbReference>
<dbReference type="InterPro" id="IPR005247">
    <property type="entry name" value="YbhB_YbcL/LppC-like"/>
</dbReference>
<dbReference type="Pfam" id="PF01161">
    <property type="entry name" value="PBP"/>
    <property type="match status" value="1"/>
</dbReference>
<organism evidence="1 2">
    <name type="scientific">Allomeiothermus silvanus (strain ATCC 700542 / DSM 9946 / NBRC 106475 / NCIMB 13440 / VI-R2)</name>
    <name type="common">Thermus silvanus</name>
    <dbReference type="NCBI Taxonomy" id="526227"/>
    <lineage>
        <taxon>Bacteria</taxon>
        <taxon>Thermotogati</taxon>
        <taxon>Deinococcota</taxon>
        <taxon>Deinococci</taxon>
        <taxon>Thermales</taxon>
        <taxon>Thermaceae</taxon>
        <taxon>Allomeiothermus</taxon>
    </lineage>
</organism>
<dbReference type="STRING" id="526227.Mesil_0357"/>
<dbReference type="KEGG" id="msv:Mesil_0357"/>
<dbReference type="EMBL" id="CP002042">
    <property type="protein sequence ID" value="ADH62298.1"/>
    <property type="molecule type" value="Genomic_DNA"/>
</dbReference>